<reference evidence="4 5" key="1">
    <citation type="submission" date="2019-12" db="EMBL/GenBank/DDBJ databases">
        <title>A genome sequence resource for the geographically widespread anthracnose pathogen Colletotrichum asianum.</title>
        <authorList>
            <person name="Meng Y."/>
        </authorList>
    </citation>
    <scope>NUCLEOTIDE SEQUENCE [LARGE SCALE GENOMIC DNA]</scope>
    <source>
        <strain evidence="4 5">ICMP 18580</strain>
    </source>
</reference>
<evidence type="ECO:0000313" key="5">
    <source>
        <dbReference type="Proteomes" id="UP000434172"/>
    </source>
</evidence>
<dbReference type="Pfam" id="PF13086">
    <property type="entry name" value="AAA_11"/>
    <property type="match status" value="1"/>
</dbReference>
<dbReference type="AlphaFoldDB" id="A0A8H3WA70"/>
<dbReference type="InterPro" id="IPR045055">
    <property type="entry name" value="DNA2/NAM7-like"/>
</dbReference>
<comment type="caution">
    <text evidence="4">The sequence shown here is derived from an EMBL/GenBank/DDBJ whole genome shotgun (WGS) entry which is preliminary data.</text>
</comment>
<organism evidence="4 5">
    <name type="scientific">Colletotrichum asianum</name>
    <dbReference type="NCBI Taxonomy" id="702518"/>
    <lineage>
        <taxon>Eukaryota</taxon>
        <taxon>Fungi</taxon>
        <taxon>Dikarya</taxon>
        <taxon>Ascomycota</taxon>
        <taxon>Pezizomycotina</taxon>
        <taxon>Sordariomycetes</taxon>
        <taxon>Hypocreomycetidae</taxon>
        <taxon>Glomerellales</taxon>
        <taxon>Glomerellaceae</taxon>
        <taxon>Colletotrichum</taxon>
        <taxon>Colletotrichum gloeosporioides species complex</taxon>
    </lineage>
</organism>
<dbReference type="Proteomes" id="UP000434172">
    <property type="component" value="Unassembled WGS sequence"/>
</dbReference>
<evidence type="ECO:0000259" key="2">
    <source>
        <dbReference type="Pfam" id="PF13086"/>
    </source>
</evidence>
<dbReference type="PANTHER" id="PTHR10887">
    <property type="entry name" value="DNA2/NAM7 HELICASE FAMILY"/>
    <property type="match status" value="1"/>
</dbReference>
<dbReference type="OrthoDB" id="4762097at2759"/>
<proteinExistence type="predicted"/>
<dbReference type="EMBL" id="WOWK01000038">
    <property type="protein sequence ID" value="KAF0325156.1"/>
    <property type="molecule type" value="Genomic_DNA"/>
</dbReference>
<feature type="compositionally biased region" description="Basic residues" evidence="1">
    <location>
        <begin position="15"/>
        <end position="25"/>
    </location>
</feature>
<protein>
    <submittedName>
        <fullName evidence="4">Uncharacterized protein</fullName>
    </submittedName>
</protein>
<dbReference type="GO" id="GO:0004386">
    <property type="term" value="F:helicase activity"/>
    <property type="evidence" value="ECO:0007669"/>
    <property type="project" value="InterPro"/>
</dbReference>
<dbReference type="Gene3D" id="3.40.50.300">
    <property type="entry name" value="P-loop containing nucleotide triphosphate hydrolases"/>
    <property type="match status" value="2"/>
</dbReference>
<evidence type="ECO:0000259" key="3">
    <source>
        <dbReference type="Pfam" id="PF13087"/>
    </source>
</evidence>
<feature type="domain" description="DNA2/NAM7 helicase-like C-terminal" evidence="3">
    <location>
        <begin position="1007"/>
        <end position="1211"/>
    </location>
</feature>
<sequence>MEPIPSQASPPSYKLTKRDRKRSSRNPHSDAFPAIVLLETDKSDFLGFPGADTLSSNVAAGDARESFYWRFSLSVPSFDHSVLHLDLCMTKGGCGGKGVNTVLLSIDIPDTEVASIRHSYLSTGQITPIYQECGQNTEATLSAKNIEVEVKQVFLRCRLGRYDIQLSAPATSLVQQIKEQISCVKKTDQTGFTIRLLLPVPKTENSHPIEVWIALLLEAYSRNKQKGGPFKLYKPKSRDLLRSSRRPHIASTRATPRFWSNEQQIVYLRYGITADWERKSGRDEAVGLSMSPNAVAIPSRFHDISGDPTEYILVVKTANLDHDLRRRLPRLRSKVRIQATVEVTRGVFLRDEYGFQSSASSEVVDLDLSECGRDLRHVCTSAASAVVGRDTSPSRGNQLKTMQQEYHKPGKTAKPIRVELGVQDGLRYLFDWISQLLVCYGGGSVIYRIDCVDFMMQLVAEEHQDLVREMFDQLLAAAKPPKTGYETWDRPRVWCLIETFIEDLVLRGFTRQPFHAQNKGIWCSAERISLPSSKWDSSCHIYQMKLHISDLPCPWKDKDIPVKLKFPELPLDLTDDQVKERVMSGDYDIKIIIDHETEWDFRIRALQKLFGFGIGPSASRMSRDAVEDYRMMSPRHYTTVGSRFPALAGFTSEARNQQNVLWSKATHDTPSYGQVRLIQKMSQSPHFYIPIVGGPGTGKTTTMVFQTMLAAMEPLSRPISQAKTLNKSFAQILVQAGTNSTCDDICARYVNMAKEYNPQKSFQVLRLFDVRDVLDWDEYPKYKPYHDSDMQETLRADWHQEQQRRQCAMIRRICQEWKRQEHCKVSSPTTPGSPPGRSIATVGDPDGFHFKTANSSHQTRVPELTLEGLIAKRLRQPIDKLNKRDAELRSGTMKCMEKEDYFMFCADSIYSLAYEIVSSTQVVVGTPAAISASPIFSQLFRADICVHEDAGSSSEVDTMCLIAEQDPLACFLVGDPDQQESAFFSKRASGDASFKAIQESNPFASQLQTSLLQRMVTSFMIPHDEYLCADHRSNGLVSDVVSKVFYGNRITAVQKNPSPSPTQTLFKDLVAQRYGQELSGFAIMIDVKDSKEISSAEGYYNPKHIDEGCRLLETILNPLREQCLLDHTDSTRQFSARVGTPYNSSVTEWEKAIQDAGIRHVEAHTPGTMPERDFVMVDLVRSDDSGNTGDRSFLISTLSRAKSCMIVLVNTNTLRKTYTPWLARVVNYFKEKKRFIEAR</sequence>
<dbReference type="PANTHER" id="PTHR10887:SF495">
    <property type="entry name" value="HELICASE SENATAXIN ISOFORM X1-RELATED"/>
    <property type="match status" value="1"/>
</dbReference>
<feature type="region of interest" description="Disordered" evidence="1">
    <location>
        <begin position="1"/>
        <end position="28"/>
    </location>
</feature>
<evidence type="ECO:0000313" key="4">
    <source>
        <dbReference type="EMBL" id="KAF0325156.1"/>
    </source>
</evidence>
<evidence type="ECO:0000256" key="1">
    <source>
        <dbReference type="SAM" id="MobiDB-lite"/>
    </source>
</evidence>
<name>A0A8H3WA70_9PEZI</name>
<dbReference type="InterPro" id="IPR041679">
    <property type="entry name" value="DNA2/NAM7-like_C"/>
</dbReference>
<dbReference type="InterPro" id="IPR041677">
    <property type="entry name" value="DNA2/NAM7_AAA_11"/>
</dbReference>
<feature type="compositionally biased region" description="Polar residues" evidence="1">
    <location>
        <begin position="1"/>
        <end position="10"/>
    </location>
</feature>
<feature type="domain" description="DNA2/NAM7 helicase helicase" evidence="2">
    <location>
        <begin position="674"/>
        <end position="981"/>
    </location>
</feature>
<accession>A0A8H3WA70</accession>
<dbReference type="Pfam" id="PF13087">
    <property type="entry name" value="AAA_12"/>
    <property type="match status" value="1"/>
</dbReference>
<dbReference type="InterPro" id="IPR027417">
    <property type="entry name" value="P-loop_NTPase"/>
</dbReference>
<keyword evidence="5" id="KW-1185">Reference proteome</keyword>
<dbReference type="SUPFAM" id="SSF52540">
    <property type="entry name" value="P-loop containing nucleoside triphosphate hydrolases"/>
    <property type="match status" value="1"/>
</dbReference>
<gene>
    <name evidence="4" type="ORF">GQ607_007483</name>
</gene>